<dbReference type="GO" id="GO:0009103">
    <property type="term" value="P:lipopolysaccharide biosynthetic process"/>
    <property type="evidence" value="ECO:0007669"/>
    <property type="project" value="TreeGrafter"/>
</dbReference>
<dbReference type="CDD" id="cd03809">
    <property type="entry name" value="GT4_MtfB-like"/>
    <property type="match status" value="1"/>
</dbReference>
<sequence>MRIGIDVSQIIYETGVSWYTRKLVENLLKIDTENEYILFGGSLRRLKDLKLKTEDLEGNVNKRFFPIPPTLADLVWNRLHILPIEVFTGNLNVFHSSDWSQPPSKAFKITTVHDLSPIKFPEYTDPKIVNVHKRRFDWVIREVDKIIVPSKAVRDELVSFSIPENKIRVIPEAPTIEAPASKESIEKVMRNYSIRSKYLLSIGVGPRKNTQRIIEAFKLMGIQGLYQLVIVGEIKGEYEVNKDIIFTGHILQTELKALYSGAETLIYPSLDEGFGLPILDAFVCSCPVVTSNIGSMSEISGYAAVLVDPYEVKSIAKGVKEALENRDNLIKKGLQRVKQFSWRKTAQETLKVYQEVK</sequence>
<protein>
    <recommendedName>
        <fullName evidence="6">Glycosyl transferase family 1 domain-containing protein</fullName>
    </recommendedName>
</protein>
<dbReference type="InterPro" id="IPR001296">
    <property type="entry name" value="Glyco_trans_1"/>
</dbReference>
<keyword evidence="1" id="KW-0808">Transferase</keyword>
<comment type="caution">
    <text evidence="4">The sequence shown here is derived from an EMBL/GenBank/DDBJ whole genome shotgun (WGS) entry which is preliminary data.</text>
</comment>
<proteinExistence type="predicted"/>
<feature type="domain" description="Glycosyltransferase subfamily 4-like N-terminal" evidence="3">
    <location>
        <begin position="15"/>
        <end position="171"/>
    </location>
</feature>
<evidence type="ECO:0000313" key="4">
    <source>
        <dbReference type="EMBL" id="OGM24890.1"/>
    </source>
</evidence>
<dbReference type="SUPFAM" id="SSF53756">
    <property type="entry name" value="UDP-Glycosyltransferase/glycogen phosphorylase"/>
    <property type="match status" value="1"/>
</dbReference>
<reference evidence="4 5" key="1">
    <citation type="journal article" date="2016" name="Nat. Commun.">
        <title>Thousands of microbial genomes shed light on interconnected biogeochemical processes in an aquifer system.</title>
        <authorList>
            <person name="Anantharaman K."/>
            <person name="Brown C.T."/>
            <person name="Hug L.A."/>
            <person name="Sharon I."/>
            <person name="Castelle C.J."/>
            <person name="Probst A.J."/>
            <person name="Thomas B.C."/>
            <person name="Singh A."/>
            <person name="Wilkins M.J."/>
            <person name="Karaoz U."/>
            <person name="Brodie E.L."/>
            <person name="Williams K.H."/>
            <person name="Hubbard S.S."/>
            <person name="Banfield J.F."/>
        </authorList>
    </citation>
    <scope>NUCLEOTIDE SEQUENCE [LARGE SCALE GENOMIC DNA]</scope>
</reference>
<dbReference type="PANTHER" id="PTHR46401">
    <property type="entry name" value="GLYCOSYLTRANSFERASE WBBK-RELATED"/>
    <property type="match status" value="1"/>
</dbReference>
<dbReference type="InterPro" id="IPR028098">
    <property type="entry name" value="Glyco_trans_4-like_N"/>
</dbReference>
<dbReference type="Pfam" id="PF00534">
    <property type="entry name" value="Glycos_transf_1"/>
    <property type="match status" value="1"/>
</dbReference>
<evidence type="ECO:0000259" key="2">
    <source>
        <dbReference type="Pfam" id="PF00534"/>
    </source>
</evidence>
<evidence type="ECO:0008006" key="6">
    <source>
        <dbReference type="Google" id="ProtNLM"/>
    </source>
</evidence>
<dbReference type="AlphaFoldDB" id="A0A1F7YCH8"/>
<dbReference type="EMBL" id="MGGI01000025">
    <property type="protein sequence ID" value="OGM24890.1"/>
    <property type="molecule type" value="Genomic_DNA"/>
</dbReference>
<dbReference type="PANTHER" id="PTHR46401:SF2">
    <property type="entry name" value="GLYCOSYLTRANSFERASE WBBK-RELATED"/>
    <property type="match status" value="1"/>
</dbReference>
<feature type="domain" description="Glycosyl transferase family 1" evidence="2">
    <location>
        <begin position="197"/>
        <end position="329"/>
    </location>
</feature>
<accession>A0A1F7YCH8</accession>
<name>A0A1F7YCH8_9BACT</name>
<dbReference type="Gene3D" id="3.40.50.2000">
    <property type="entry name" value="Glycogen Phosphorylase B"/>
    <property type="match status" value="2"/>
</dbReference>
<dbReference type="GO" id="GO:0016757">
    <property type="term" value="F:glycosyltransferase activity"/>
    <property type="evidence" value="ECO:0007669"/>
    <property type="project" value="InterPro"/>
</dbReference>
<evidence type="ECO:0000256" key="1">
    <source>
        <dbReference type="ARBA" id="ARBA00022679"/>
    </source>
</evidence>
<evidence type="ECO:0000259" key="3">
    <source>
        <dbReference type="Pfam" id="PF13439"/>
    </source>
</evidence>
<dbReference type="Proteomes" id="UP000178851">
    <property type="component" value="Unassembled WGS sequence"/>
</dbReference>
<gene>
    <name evidence="4" type="ORF">A2627_02885</name>
</gene>
<evidence type="ECO:0000313" key="5">
    <source>
        <dbReference type="Proteomes" id="UP000178851"/>
    </source>
</evidence>
<dbReference type="Pfam" id="PF13439">
    <property type="entry name" value="Glyco_transf_4"/>
    <property type="match status" value="1"/>
</dbReference>
<organism evidence="4 5">
    <name type="scientific">Candidatus Woesebacteria bacterium RIFCSPHIGHO2_01_FULL_39_28</name>
    <dbReference type="NCBI Taxonomy" id="1802496"/>
    <lineage>
        <taxon>Bacteria</taxon>
        <taxon>Candidatus Woeseibacteriota</taxon>
    </lineage>
</organism>